<dbReference type="RefSeq" id="WP_135982863.1">
    <property type="nucleotide sequence ID" value="NZ_JAASQM010000001.1"/>
</dbReference>
<evidence type="ECO:0000313" key="2">
    <source>
        <dbReference type="Proteomes" id="UP000309848"/>
    </source>
</evidence>
<name>A0A4S1WVH0_9SPHN</name>
<dbReference type="Proteomes" id="UP000309848">
    <property type="component" value="Unassembled WGS sequence"/>
</dbReference>
<evidence type="ECO:0000313" key="1">
    <source>
        <dbReference type="EMBL" id="TGX46250.1"/>
    </source>
</evidence>
<gene>
    <name evidence="1" type="ORF">E5A74_03595</name>
</gene>
<proteinExistence type="predicted"/>
<organism evidence="1 2">
    <name type="scientific">Sphingomonas naasensis</name>
    <dbReference type="NCBI Taxonomy" id="1344951"/>
    <lineage>
        <taxon>Bacteria</taxon>
        <taxon>Pseudomonadati</taxon>
        <taxon>Pseudomonadota</taxon>
        <taxon>Alphaproteobacteria</taxon>
        <taxon>Sphingomonadales</taxon>
        <taxon>Sphingomonadaceae</taxon>
        <taxon>Sphingomonas</taxon>
    </lineage>
</organism>
<protein>
    <submittedName>
        <fullName evidence="1">Peptide ABC transporter permease</fullName>
    </submittedName>
</protein>
<dbReference type="EMBL" id="SRXU01000001">
    <property type="protein sequence ID" value="TGX46250.1"/>
    <property type="molecule type" value="Genomic_DNA"/>
</dbReference>
<accession>A0A4S1WVH0</accession>
<keyword evidence="2" id="KW-1185">Reference proteome</keyword>
<reference evidence="1 2" key="1">
    <citation type="submission" date="2019-04" db="EMBL/GenBank/DDBJ databases">
        <title>Sphingomonas psychrotolerans sp. nov., isolated from soil in the Tianshan Mountains, Xinjiang, China.</title>
        <authorList>
            <person name="Luo Y."/>
            <person name="Sheng H."/>
        </authorList>
    </citation>
    <scope>NUCLEOTIDE SEQUENCE [LARGE SCALE GENOMIC DNA]</scope>
    <source>
        <strain evidence="1 2">KIS18-15</strain>
    </source>
</reference>
<dbReference type="InterPro" id="IPR010836">
    <property type="entry name" value="SapC"/>
</dbReference>
<dbReference type="OrthoDB" id="8888710at2"/>
<comment type="caution">
    <text evidence="1">The sequence shown here is derived from an EMBL/GenBank/DDBJ whole genome shotgun (WGS) entry which is preliminary data.</text>
</comment>
<dbReference type="AlphaFoldDB" id="A0A4S1WVH0"/>
<dbReference type="Pfam" id="PF07277">
    <property type="entry name" value="SapC"/>
    <property type="match status" value="1"/>
</dbReference>
<sequence>MARTVQLNNVDHHDLRVITRHAAEFGDAVNQVLIFPTEFEEIQREYPIFFIRDASDDYQAVALLGLDRDENLFLDDAGWQAGYVPAAQQRGPFAIGMGEEGGDPMIHIDIEHARVGRGDGEGQPLFLPHGGNAPYLEHVAGVLRTIYAGLDLIRPMFEAFEDAGLIEPVAVQVQLSDTESYELGDFSTISAERLGALDGAALDALHRAGFLYPAFLIVASTANVNRLIERKLARGRAG</sequence>